<comment type="caution">
    <text evidence="4">The sequence shown here is derived from an EMBL/GenBank/DDBJ whole genome shotgun (WGS) entry which is preliminary data.</text>
</comment>
<dbReference type="GO" id="GO:0031412">
    <property type="term" value="P:gas vesicle organization"/>
    <property type="evidence" value="ECO:0007669"/>
    <property type="project" value="InterPro"/>
</dbReference>
<comment type="similarity">
    <text evidence="3">Belongs to the gas vesicle GvpF/GvpL family.</text>
</comment>
<dbReference type="InterPro" id="IPR009430">
    <property type="entry name" value="GvpL/GvpF"/>
</dbReference>
<protein>
    <submittedName>
        <fullName evidence="4">Gas vesicle protein</fullName>
    </submittedName>
</protein>
<dbReference type="GO" id="GO:0031411">
    <property type="term" value="C:gas vesicle"/>
    <property type="evidence" value="ECO:0007669"/>
    <property type="project" value="UniProtKB-SubCell"/>
</dbReference>
<dbReference type="EMBL" id="BONU01000006">
    <property type="protein sequence ID" value="GIG72868.1"/>
    <property type="molecule type" value="Genomic_DNA"/>
</dbReference>
<dbReference type="Proteomes" id="UP000653674">
    <property type="component" value="Unassembled WGS sequence"/>
</dbReference>
<dbReference type="PANTHER" id="PTHR36852">
    <property type="entry name" value="PROTEIN GVPL 2"/>
    <property type="match status" value="1"/>
</dbReference>
<evidence type="ECO:0000313" key="5">
    <source>
        <dbReference type="Proteomes" id="UP000653674"/>
    </source>
</evidence>
<organism evidence="4 5">
    <name type="scientific">Planosporangium flavigriseum</name>
    <dbReference type="NCBI Taxonomy" id="373681"/>
    <lineage>
        <taxon>Bacteria</taxon>
        <taxon>Bacillati</taxon>
        <taxon>Actinomycetota</taxon>
        <taxon>Actinomycetes</taxon>
        <taxon>Micromonosporales</taxon>
        <taxon>Micromonosporaceae</taxon>
        <taxon>Planosporangium</taxon>
    </lineage>
</organism>
<evidence type="ECO:0000256" key="1">
    <source>
        <dbReference type="ARBA" id="ARBA00022987"/>
    </source>
</evidence>
<evidence type="ECO:0000256" key="3">
    <source>
        <dbReference type="ARBA" id="ARBA00035643"/>
    </source>
</evidence>
<keyword evidence="5" id="KW-1185">Reference proteome</keyword>
<keyword evidence="1" id="KW-0304">Gas vesicle</keyword>
<proteinExistence type="inferred from homology"/>
<name>A0A8J3LLP6_9ACTN</name>
<dbReference type="AlphaFoldDB" id="A0A8J3LLP6"/>
<reference evidence="4" key="1">
    <citation type="submission" date="2021-01" db="EMBL/GenBank/DDBJ databases">
        <title>Whole genome shotgun sequence of Planosporangium flavigriseum NBRC 105377.</title>
        <authorList>
            <person name="Komaki H."/>
            <person name="Tamura T."/>
        </authorList>
    </citation>
    <scope>NUCLEOTIDE SEQUENCE</scope>
    <source>
        <strain evidence="4">NBRC 105377</strain>
    </source>
</reference>
<dbReference type="PANTHER" id="PTHR36852:SF1">
    <property type="entry name" value="PROTEIN GVPL 2"/>
    <property type="match status" value="1"/>
</dbReference>
<evidence type="ECO:0000256" key="2">
    <source>
        <dbReference type="ARBA" id="ARBA00035108"/>
    </source>
</evidence>
<gene>
    <name evidence="4" type="ORF">Pfl04_12720</name>
</gene>
<comment type="subcellular location">
    <subcellularLocation>
        <location evidence="2">Gas vesicle</location>
    </subcellularLocation>
</comment>
<evidence type="ECO:0000313" key="4">
    <source>
        <dbReference type="EMBL" id="GIG72868.1"/>
    </source>
</evidence>
<dbReference type="Pfam" id="PF06386">
    <property type="entry name" value="GvpL_GvpF"/>
    <property type="match status" value="1"/>
</dbReference>
<sequence length="206" mass="22300">MATADLAAVVAESADPRLVGALAQRHDAVVRAVAASGGATLPFRLGTVVTDRQAARRFLTARVAALRAQLARVAGCDEWGVTVCEDGDPHAEAEPADASTAESGTAYLLRRRQHFDRLEQRRRAALELVAWTEGALGETARDTVPGKRQDALLLDRAYLVRRDEQPRFVEALDRCGDRLAVDGLALRVTGPWPPYSFVDLTVTADE</sequence>
<accession>A0A8J3LLP6</accession>